<evidence type="ECO:0000313" key="3">
    <source>
        <dbReference type="Proteomes" id="UP000297452"/>
    </source>
</evidence>
<reference evidence="2 3" key="1">
    <citation type="submission" date="2017-12" db="EMBL/GenBank/DDBJ databases">
        <title>Comparative genomics of Botrytis spp.</title>
        <authorList>
            <person name="Valero-Jimenez C.A."/>
            <person name="Tapia P."/>
            <person name="Veloso J."/>
            <person name="Silva-Moreno E."/>
            <person name="Staats M."/>
            <person name="Valdes J.H."/>
            <person name="Van Kan J.A.L."/>
        </authorList>
    </citation>
    <scope>NUCLEOTIDE SEQUENCE [LARGE SCALE GENOMIC DNA]</scope>
    <source>
        <strain evidence="2 3">MUCL2120</strain>
    </source>
</reference>
<dbReference type="OrthoDB" id="10484537at2759"/>
<dbReference type="EMBL" id="PQXJ01000447">
    <property type="protein sequence ID" value="TGO49041.1"/>
    <property type="molecule type" value="Genomic_DNA"/>
</dbReference>
<organism evidence="2 3">
    <name type="scientific">Botryotinia narcissicola</name>
    <dbReference type="NCBI Taxonomy" id="278944"/>
    <lineage>
        <taxon>Eukaryota</taxon>
        <taxon>Fungi</taxon>
        <taxon>Dikarya</taxon>
        <taxon>Ascomycota</taxon>
        <taxon>Pezizomycotina</taxon>
        <taxon>Leotiomycetes</taxon>
        <taxon>Helotiales</taxon>
        <taxon>Sclerotiniaceae</taxon>
        <taxon>Botryotinia</taxon>
    </lineage>
</organism>
<evidence type="ECO:0000313" key="2">
    <source>
        <dbReference type="EMBL" id="TGO49041.1"/>
    </source>
</evidence>
<comment type="caution">
    <text evidence="2">The sequence shown here is derived from an EMBL/GenBank/DDBJ whole genome shotgun (WGS) entry which is preliminary data.</text>
</comment>
<sequence>MLRKTHLKKGGDEKATSRDIIPGHSSKRPSSNTRSESKDQATIIFSHKYFPISRHFFLLLGPGVKKKDSATVKTHFSSARENYCQTIGDGERAVSLNEIWNSFEEFVSVMNQSSPRAKECCIILHVRGDDDDGCKSWCPIKELFKIFSAVKNPCHHLSLLITSSYDGSAHFGLKYLPHDTSLVTIPEELAISEDINLWINSLDGNWKEGASILDLLNDFLINGLRNRHYPEMTIVGTCVCKLDLLLVGRLGKPIEPNVAESLEKKYKPKVKDLVDIARKICKARGEDSFKDSEYGKAVALTFNSYLPWL</sequence>
<gene>
    <name evidence="2" type="ORF">BOTNAR_0447g00060</name>
</gene>
<dbReference type="AlphaFoldDB" id="A0A4Z1HK84"/>
<protein>
    <submittedName>
        <fullName evidence="2">Uncharacterized protein</fullName>
    </submittedName>
</protein>
<name>A0A4Z1HK84_9HELO</name>
<proteinExistence type="predicted"/>
<accession>A0A4Z1HK84</accession>
<feature type="region of interest" description="Disordered" evidence="1">
    <location>
        <begin position="1"/>
        <end position="38"/>
    </location>
</feature>
<dbReference type="Proteomes" id="UP000297452">
    <property type="component" value="Unassembled WGS sequence"/>
</dbReference>
<evidence type="ECO:0000256" key="1">
    <source>
        <dbReference type="SAM" id="MobiDB-lite"/>
    </source>
</evidence>
<keyword evidence="3" id="KW-1185">Reference proteome</keyword>